<name>A0A6P1DTZ9_9GAMM</name>
<proteinExistence type="inferred from homology"/>
<evidence type="ECO:0000256" key="3">
    <source>
        <dbReference type="ARBA" id="ARBA00012865"/>
    </source>
</evidence>
<evidence type="ECO:0000313" key="6">
    <source>
        <dbReference type="EMBL" id="NEX20441.1"/>
    </source>
</evidence>
<protein>
    <recommendedName>
        <fullName evidence="3">beta-lactamase</fullName>
        <ecNumber evidence="3">3.5.2.6</ecNumber>
    </recommendedName>
    <alternativeName>
        <fullName evidence="4">Penicillinase</fullName>
    </alternativeName>
</protein>
<dbReference type="InterPro" id="IPR006311">
    <property type="entry name" value="TAT_signal"/>
</dbReference>
<dbReference type="Proteomes" id="UP000471640">
    <property type="component" value="Unassembled WGS sequence"/>
</dbReference>
<dbReference type="EC" id="3.5.2.6" evidence="3"/>
<sequence length="343" mass="39260">MQFFEGFRYQDRLDAFTELDDEALVDCPPWGALEPRAQERDEDGFFLNRRQFLEALAATSAGLLLGSPSYRAEASSEHPLQHKVNDLVKGMRRQGLILPSEKTSWSVFDFSTGTKLVSINESVPRQAASMIKPFVAQAYFFQVSHSRKVRYTGEVRRLIERMIQKSSNPSTNRLIDIVSRNRSGRGPRDVEAVLKKYAGGVFEQTRIVEKIPRGGGTYANKASAHDYSRFLYALKHDTLPYSSELRRIMRLPNHDRIVTQVPSMPDNIRVCDKTGSTARLCGNMGIIEARDKRGRMHAYTMIGIIERRSRAKNYGRWITRRSNAIRKVSNLVYLEMKDRHNLV</sequence>
<comment type="caution">
    <text evidence="6">The sequence shown here is derived from an EMBL/GenBank/DDBJ whole genome shotgun (WGS) entry which is preliminary data.</text>
</comment>
<evidence type="ECO:0000256" key="2">
    <source>
        <dbReference type="ARBA" id="ARBA00009009"/>
    </source>
</evidence>
<dbReference type="Gene3D" id="3.40.710.10">
    <property type="entry name" value="DD-peptidase/beta-lactamase superfamily"/>
    <property type="match status" value="1"/>
</dbReference>
<dbReference type="GO" id="GO:0046677">
    <property type="term" value="P:response to antibiotic"/>
    <property type="evidence" value="ECO:0007669"/>
    <property type="project" value="InterPro"/>
</dbReference>
<reference evidence="6 7" key="2">
    <citation type="submission" date="2020-02" db="EMBL/GenBank/DDBJ databases">
        <title>Genome sequences of Thiorhodococcus mannitoliphagus and Thiorhodococcus minor, purple sulfur photosynthetic bacteria in the gammaproteobacterial family, Chromatiaceae.</title>
        <authorList>
            <person name="Aviles F.A."/>
            <person name="Meyer T.E."/>
            <person name="Kyndt J.A."/>
        </authorList>
    </citation>
    <scope>NUCLEOTIDE SEQUENCE [LARGE SCALE GENOMIC DNA]</scope>
    <source>
        <strain evidence="6 7">DSM 18266</strain>
    </source>
</reference>
<organism evidence="6 7">
    <name type="scientific">Thiorhodococcus mannitoliphagus</name>
    <dbReference type="NCBI Taxonomy" id="329406"/>
    <lineage>
        <taxon>Bacteria</taxon>
        <taxon>Pseudomonadati</taxon>
        <taxon>Pseudomonadota</taxon>
        <taxon>Gammaproteobacteria</taxon>
        <taxon>Chromatiales</taxon>
        <taxon>Chromatiaceae</taxon>
        <taxon>Thiorhodococcus</taxon>
    </lineage>
</organism>
<feature type="domain" description="Beta-lactamase class A catalytic" evidence="5">
    <location>
        <begin position="154"/>
        <end position="293"/>
    </location>
</feature>
<evidence type="ECO:0000259" key="5">
    <source>
        <dbReference type="Pfam" id="PF13354"/>
    </source>
</evidence>
<keyword evidence="6" id="KW-0378">Hydrolase</keyword>
<keyword evidence="7" id="KW-1185">Reference proteome</keyword>
<reference evidence="7" key="1">
    <citation type="journal article" date="2020" name="Microbiol. Resour. Announc.">
        <title>Draft Genome Sequences of Thiorhodococcus mannitoliphagus and Thiorhodococcus minor, Purple Sulfur Photosynthetic Bacteria in the Gammaproteobacterial Family Chromatiaceae.</title>
        <authorList>
            <person name="Aviles F.A."/>
            <person name="Meyer T.E."/>
            <person name="Kyndt J.A."/>
        </authorList>
    </citation>
    <scope>NUCLEOTIDE SEQUENCE [LARGE SCALE GENOMIC DNA]</scope>
    <source>
        <strain evidence="7">DSM 18266</strain>
    </source>
</reference>
<evidence type="ECO:0000256" key="1">
    <source>
        <dbReference type="ARBA" id="ARBA00001526"/>
    </source>
</evidence>
<dbReference type="PROSITE" id="PS51318">
    <property type="entry name" value="TAT"/>
    <property type="match status" value="1"/>
</dbReference>
<dbReference type="SUPFAM" id="SSF56601">
    <property type="entry name" value="beta-lactamase/transpeptidase-like"/>
    <property type="match status" value="1"/>
</dbReference>
<dbReference type="PANTHER" id="PTHR35333">
    <property type="entry name" value="BETA-LACTAMASE"/>
    <property type="match status" value="1"/>
</dbReference>
<dbReference type="GO" id="GO:0030655">
    <property type="term" value="P:beta-lactam antibiotic catabolic process"/>
    <property type="evidence" value="ECO:0007669"/>
    <property type="project" value="InterPro"/>
</dbReference>
<dbReference type="Pfam" id="PF13354">
    <property type="entry name" value="Beta-lactamase2"/>
    <property type="match status" value="1"/>
</dbReference>
<dbReference type="InterPro" id="IPR012338">
    <property type="entry name" value="Beta-lactam/transpept-like"/>
</dbReference>
<dbReference type="EMBL" id="JAAIJR010000028">
    <property type="protein sequence ID" value="NEX20441.1"/>
    <property type="molecule type" value="Genomic_DNA"/>
</dbReference>
<evidence type="ECO:0000256" key="4">
    <source>
        <dbReference type="ARBA" id="ARBA00030171"/>
    </source>
</evidence>
<comment type="similarity">
    <text evidence="2">Belongs to the class-A beta-lactamase family.</text>
</comment>
<dbReference type="AlphaFoldDB" id="A0A6P1DTZ9"/>
<dbReference type="GO" id="GO:0008800">
    <property type="term" value="F:beta-lactamase activity"/>
    <property type="evidence" value="ECO:0007669"/>
    <property type="project" value="UniProtKB-EC"/>
</dbReference>
<dbReference type="PANTHER" id="PTHR35333:SF3">
    <property type="entry name" value="BETA-LACTAMASE-TYPE TRANSPEPTIDASE FOLD CONTAINING PROTEIN"/>
    <property type="match status" value="1"/>
</dbReference>
<dbReference type="InterPro" id="IPR045155">
    <property type="entry name" value="Beta-lactam_cat"/>
</dbReference>
<dbReference type="InterPro" id="IPR000871">
    <property type="entry name" value="Beta-lactam_class-A"/>
</dbReference>
<gene>
    <name evidence="6" type="ORF">G3480_08985</name>
</gene>
<dbReference type="RefSeq" id="WP_164653539.1">
    <property type="nucleotide sequence ID" value="NZ_JAAIJR010000028.1"/>
</dbReference>
<comment type="catalytic activity">
    <reaction evidence="1">
        <text>a beta-lactam + H2O = a substituted beta-amino acid</text>
        <dbReference type="Rhea" id="RHEA:20401"/>
        <dbReference type="ChEBI" id="CHEBI:15377"/>
        <dbReference type="ChEBI" id="CHEBI:35627"/>
        <dbReference type="ChEBI" id="CHEBI:140347"/>
        <dbReference type="EC" id="3.5.2.6"/>
    </reaction>
</comment>
<evidence type="ECO:0000313" key="7">
    <source>
        <dbReference type="Proteomes" id="UP000471640"/>
    </source>
</evidence>
<accession>A0A6P1DTZ9</accession>